<proteinExistence type="predicted"/>
<keyword evidence="2" id="KW-1185">Reference proteome</keyword>
<dbReference type="EMBL" id="RCBY01000137">
    <property type="protein sequence ID" value="RQH34441.1"/>
    <property type="molecule type" value="Genomic_DNA"/>
</dbReference>
<organism evidence="1 2">
    <name type="scientific">Okeania hirsuta</name>
    <dbReference type="NCBI Taxonomy" id="1458930"/>
    <lineage>
        <taxon>Bacteria</taxon>
        <taxon>Bacillati</taxon>
        <taxon>Cyanobacteriota</taxon>
        <taxon>Cyanophyceae</taxon>
        <taxon>Oscillatoriophycideae</taxon>
        <taxon>Oscillatoriales</taxon>
        <taxon>Microcoleaceae</taxon>
        <taxon>Okeania</taxon>
    </lineage>
</organism>
<dbReference type="OrthoDB" id="478276at2"/>
<gene>
    <name evidence="1" type="ORF">D5R40_20985</name>
</gene>
<dbReference type="InterPro" id="IPR011990">
    <property type="entry name" value="TPR-like_helical_dom_sf"/>
</dbReference>
<protein>
    <submittedName>
        <fullName evidence="1">Tetratricopeptide repeat protein</fullName>
    </submittedName>
</protein>
<evidence type="ECO:0000313" key="2">
    <source>
        <dbReference type="Proteomes" id="UP000269154"/>
    </source>
</evidence>
<accession>A0A3N6PP89</accession>
<dbReference type="RefSeq" id="WP_124145148.1">
    <property type="nucleotide sequence ID" value="NZ_CAWOKI010000070.1"/>
</dbReference>
<comment type="caution">
    <text evidence="1">The sequence shown here is derived from an EMBL/GenBank/DDBJ whole genome shotgun (WGS) entry which is preliminary data.</text>
</comment>
<dbReference type="Proteomes" id="UP000269154">
    <property type="component" value="Unassembled WGS sequence"/>
</dbReference>
<name>A0A3N6PP89_9CYAN</name>
<dbReference type="SUPFAM" id="SSF48452">
    <property type="entry name" value="TPR-like"/>
    <property type="match status" value="1"/>
</dbReference>
<dbReference type="Gene3D" id="1.25.40.10">
    <property type="entry name" value="Tetratricopeptide repeat domain"/>
    <property type="match status" value="1"/>
</dbReference>
<sequence>MKEIKEVATFLEQKNYQQAGKLLKQLQKEYPQNLWVQLYIGRWYEKINKLESAEKFYRKLLKDATNPQVVAQARQGLQRIETIEKKRQQQAIATAKSDPKNTEPGLLIIEAISKENQQEAAKNLARIMKIDPYTARMQLQSRGWRIYRLGAIGELKIYGEEMIKAGIPVFWAKISDIEKINIFRVQYFQSISSSEASIVCLNEQDKMGSLNFQWSEVVNKVEGLLPIFMNAMDYDPRRRSEKIRHKQMTQDYANILDLHLPNRRSIIRFCDQNYQYQKGITPKVKTQEESRLTLQTTNRSKWNDLVNMINPKLAKVTTWSDFTSFGEAASRDYTQLLSRLKYYIDISRKIETMWDPAFHLYSTLVFLKN</sequence>
<reference evidence="1 2" key="1">
    <citation type="journal article" date="2018" name="ACS Chem. Biol.">
        <title>Ketoreductase domain dysfunction expands chemodiversity: malyngamide biosynthesis in the cyanobacterium Okeania hirsuta.</title>
        <authorList>
            <person name="Moss N.A."/>
            <person name="Leao T."/>
            <person name="Rankin M."/>
            <person name="McCullough T.M."/>
            <person name="Qu P."/>
            <person name="Korobeynikov A."/>
            <person name="Smith J.L."/>
            <person name="Gerwick L."/>
            <person name="Gerwick W.H."/>
        </authorList>
    </citation>
    <scope>NUCLEOTIDE SEQUENCE [LARGE SCALE GENOMIC DNA]</scope>
    <source>
        <strain evidence="1 2">PAB10Feb10-1</strain>
    </source>
</reference>
<dbReference type="AlphaFoldDB" id="A0A3N6PP89"/>
<evidence type="ECO:0000313" key="1">
    <source>
        <dbReference type="EMBL" id="RQH34441.1"/>
    </source>
</evidence>
<dbReference type="Pfam" id="PF14559">
    <property type="entry name" value="TPR_19"/>
    <property type="match status" value="1"/>
</dbReference>